<reference evidence="11 12" key="1">
    <citation type="submission" date="2020-06" db="EMBL/GenBank/DDBJ databases">
        <authorList>
            <person name="Li R."/>
            <person name="Bekaert M."/>
        </authorList>
    </citation>
    <scope>NUCLEOTIDE SEQUENCE [LARGE SCALE GENOMIC DNA]</scope>
    <source>
        <strain evidence="12">wild</strain>
    </source>
</reference>
<dbReference type="Pfam" id="PF20170">
    <property type="entry name" value="Plexin_RBD"/>
    <property type="match status" value="1"/>
</dbReference>
<keyword evidence="3 8" id="KW-0812">Transmembrane</keyword>
<keyword evidence="4 9" id="KW-0732">Signal</keyword>
<dbReference type="InterPro" id="IPR046800">
    <property type="entry name" value="Plexin_RBD"/>
</dbReference>
<dbReference type="InterPro" id="IPR001627">
    <property type="entry name" value="Semap_dom"/>
</dbReference>
<dbReference type="PANTHER" id="PTHR22625">
    <property type="entry name" value="PLEXIN"/>
    <property type="match status" value="1"/>
</dbReference>
<dbReference type="SMART" id="SM00429">
    <property type="entry name" value="IPT"/>
    <property type="match status" value="3"/>
</dbReference>
<keyword evidence="6 8" id="KW-1133">Transmembrane helix</keyword>
<dbReference type="SUPFAM" id="SSF81296">
    <property type="entry name" value="E set domains"/>
    <property type="match status" value="1"/>
</dbReference>
<dbReference type="CDD" id="cd00102">
    <property type="entry name" value="IPT"/>
    <property type="match status" value="1"/>
</dbReference>
<dbReference type="GO" id="GO:0002116">
    <property type="term" value="C:semaphorin receptor complex"/>
    <property type="evidence" value="ECO:0007669"/>
    <property type="project" value="TreeGrafter"/>
</dbReference>
<evidence type="ECO:0000256" key="5">
    <source>
        <dbReference type="ARBA" id="ARBA00022737"/>
    </source>
</evidence>
<accession>A0A6J8C896</accession>
<gene>
    <name evidence="11" type="ORF">MCOR_27553</name>
</gene>
<dbReference type="PANTHER" id="PTHR22625:SF44">
    <property type="entry name" value="PLEXIN-B"/>
    <property type="match status" value="1"/>
</dbReference>
<dbReference type="Pfam" id="PF08337">
    <property type="entry name" value="Plexin_cytopl"/>
    <property type="match status" value="1"/>
</dbReference>
<evidence type="ECO:0000256" key="3">
    <source>
        <dbReference type="ARBA" id="ARBA00022692"/>
    </source>
</evidence>
<feature type="signal peptide" evidence="9">
    <location>
        <begin position="1"/>
        <end position="25"/>
    </location>
</feature>
<dbReference type="InterPro" id="IPR002909">
    <property type="entry name" value="IPT_dom"/>
</dbReference>
<dbReference type="InterPro" id="IPR036352">
    <property type="entry name" value="Semap_dom_sf"/>
</dbReference>
<evidence type="ECO:0000256" key="1">
    <source>
        <dbReference type="ARBA" id="ARBA00004162"/>
    </source>
</evidence>
<comment type="subcellular location">
    <subcellularLocation>
        <location evidence="1">Cell membrane</location>
        <topology evidence="1">Single-pass membrane protein</topology>
    </subcellularLocation>
</comment>
<dbReference type="Gene3D" id="3.10.20.90">
    <property type="entry name" value="Phosphatidylinositol 3-kinase Catalytic Subunit, Chain A, domain 1"/>
    <property type="match status" value="1"/>
</dbReference>
<evidence type="ECO:0000313" key="11">
    <source>
        <dbReference type="EMBL" id="CAC5392625.1"/>
    </source>
</evidence>
<dbReference type="GO" id="GO:0017154">
    <property type="term" value="F:semaphorin receptor activity"/>
    <property type="evidence" value="ECO:0007669"/>
    <property type="project" value="InterPro"/>
</dbReference>
<keyword evidence="5" id="KW-0677">Repeat</keyword>
<dbReference type="Gene3D" id="3.30.1680.10">
    <property type="entry name" value="ligand-binding face of the semaphorins, domain 2"/>
    <property type="match status" value="1"/>
</dbReference>
<proteinExistence type="predicted"/>
<dbReference type="SUPFAM" id="SSF101912">
    <property type="entry name" value="Sema domain"/>
    <property type="match status" value="1"/>
</dbReference>
<feature type="domain" description="Sema" evidence="10">
    <location>
        <begin position="1"/>
        <end position="444"/>
    </location>
</feature>
<evidence type="ECO:0000256" key="6">
    <source>
        <dbReference type="ARBA" id="ARBA00022989"/>
    </source>
</evidence>
<dbReference type="PROSITE" id="PS51004">
    <property type="entry name" value="SEMA"/>
    <property type="match status" value="1"/>
</dbReference>
<evidence type="ECO:0000256" key="2">
    <source>
        <dbReference type="ARBA" id="ARBA00022475"/>
    </source>
</evidence>
<dbReference type="GO" id="GO:0007162">
    <property type="term" value="P:negative regulation of cell adhesion"/>
    <property type="evidence" value="ECO:0007669"/>
    <property type="project" value="TreeGrafter"/>
</dbReference>
<evidence type="ECO:0000256" key="7">
    <source>
        <dbReference type="PROSITE-ProRule" id="PRU00352"/>
    </source>
</evidence>
<organism evidence="11 12">
    <name type="scientific">Mytilus coruscus</name>
    <name type="common">Sea mussel</name>
    <dbReference type="NCBI Taxonomy" id="42192"/>
    <lineage>
        <taxon>Eukaryota</taxon>
        <taxon>Metazoa</taxon>
        <taxon>Spiralia</taxon>
        <taxon>Lophotrochozoa</taxon>
        <taxon>Mollusca</taxon>
        <taxon>Bivalvia</taxon>
        <taxon>Autobranchia</taxon>
        <taxon>Pteriomorphia</taxon>
        <taxon>Mytilida</taxon>
        <taxon>Mytiloidea</taxon>
        <taxon>Mytilidae</taxon>
        <taxon>Mytilinae</taxon>
        <taxon>Mytilus</taxon>
    </lineage>
</organism>
<dbReference type="Gene3D" id="2.130.10.10">
    <property type="entry name" value="YVTN repeat-like/Quinoprotein amine dehydrogenase"/>
    <property type="match status" value="1"/>
</dbReference>
<keyword evidence="8" id="KW-0472">Membrane</keyword>
<dbReference type="SUPFAM" id="SSF103575">
    <property type="entry name" value="Plexin repeat"/>
    <property type="match status" value="1"/>
</dbReference>
<feature type="transmembrane region" description="Helical" evidence="8">
    <location>
        <begin position="1028"/>
        <end position="1054"/>
    </location>
</feature>
<evidence type="ECO:0000313" key="12">
    <source>
        <dbReference type="Proteomes" id="UP000507470"/>
    </source>
</evidence>
<name>A0A6J8C896_MYTCO</name>
<evidence type="ECO:0000256" key="4">
    <source>
        <dbReference type="ARBA" id="ARBA00022729"/>
    </source>
</evidence>
<dbReference type="SMART" id="SM00630">
    <property type="entry name" value="Sema"/>
    <property type="match status" value="1"/>
</dbReference>
<dbReference type="Proteomes" id="UP000507470">
    <property type="component" value="Unassembled WGS sequence"/>
</dbReference>
<dbReference type="InterPro" id="IPR013783">
    <property type="entry name" value="Ig-like_fold"/>
</dbReference>
<sequence>MGFIRKLSFSLVLFIIAIAVESTLSQTSTENKISTLRQMIVSNETIYVGGVGGIVSLHRENMTEKAFEINNSNVWLLLYDEKREEIIQCNENYDNVSHCSKLSASLQSTGIESTNISVDIRYLPTCNMIYVKEVNTSIVVIGSNSAKVLNTSYGILSFNLANFTLFKTESNQRGPMNIERADKKNLTLAFKTSFYHAPHVYFFFQVHLHKQFDSSRIGKLCLNYEKKYNRTGYYHSYEDMSMTCTHNGFTFTEIGYALDDGESAIVVFFHNNRSVICAYSWDNIKTGFLESRKSKLLCGNTTVDGEYFEFTPLQNSHEYCFDNEGDSSVCNKAIIICDELTGKFCGTQYHNTLVGGKGIENKMPYYVLNKTITALDIFRTDNYSVLYFGTIDGDLGRVGLQLDWEPEKLNTSFVSNATSKIIHVKVEREAVYFLTEKRIHKYDFKNCSIHKNCESCMDSFNPFCGWDYAKNRCDIDYQNSLVWIPSVVGVCIHITKITDCTRNDAQMEGQPSDILLFQVEEKMECQTIFDISHFLSDEIDDITLSQICENMENEQEELENNTSIQFDTIPFIPKGEITCKINGTIGKVNTTATSLCNIEIGNLQTGNYTFEILYKEEVMATTLIEINRTKSFDFETCKDFSEQQQCDSNRMHFPFNDLESYSFHISPLSGPVKGGTFITVFANNSYDEGDDIVLFIEEANCSNIEVLEKNSSFRCKTGEVPKENNGKINISFDDCQTIIANNTYYTYKNSSINGFSPRKGITTGNTTVTITGQDIEFKGTNRYNISLCDNASCIECSKLENLVFNDSVIMCKTGNSTDPTNLTELVVIIDTLTVLQLNGTFQYLPDPTFDFSNETLKALESGGAKFTINGNGFNNVGQITVERVVEPCEVPSDNQAVCQTPKKLLNQSNVQTVIVNFDGIARAFEINYVDDPSFERFGGVVDYDKESPITIKGKNILNGAREEDYNIKVGLDGKCLISKIEMEFIICVPPKNVPRTNKSEVNAVHVIVGVARIEVYIGDLQYQEDVKILAIIVGVLAATLVTAVIIVILAVLVLKKKKRKAIKELKMELMTREEMVRKASREEFADAQMTMRSIKSDLFTSKVPFCEYQTYVLRQLFPNQDITVHLEVSDERKVGIETAIDNFKILLSNKLFLKSLVQTFDRPNMLTIQEKAHFSSVLSISLMGNMRLFFDLIDCLMEDVIRSATKKQQKVLFRRFESITLRLMANWLQIGLYGQLTSHCGMQLFMLYKAVKTIVEMAPIDALTSNSKNTIAEEKLLKMRIEHQSFTLQIDLNGNSDQRYPVKVLDCDTISQVKQKCCEQIYKNKPSLKIPHNDELSLEWQEGRAGKLTLNDIDNTSEKNNGLVCLNTLKHYMVKDNSRMTLIYKQHDDQTVNVNPTAFQEESLMSEDITLLMPENVECPEVEGQKWHLSNLTGEESKRDADFGDIFLNRLFLTKLLLSECIDTTFESLIDPQSLSIPIRYFIGMLDKLGKTYRVEPDVLQSWKNECYATRVWAPLIGKPDILFDVSVPAYVEPCMDILRQVFVESFTQTAHKVNKESPPQKLLFHKDIPRYRKLIGPFSSAWNQ</sequence>
<dbReference type="GO" id="GO:0008360">
    <property type="term" value="P:regulation of cell shape"/>
    <property type="evidence" value="ECO:0007669"/>
    <property type="project" value="TreeGrafter"/>
</dbReference>
<dbReference type="CDD" id="cd00603">
    <property type="entry name" value="IPT_PCSR"/>
    <property type="match status" value="1"/>
</dbReference>
<dbReference type="InterPro" id="IPR031148">
    <property type="entry name" value="Plexin"/>
</dbReference>
<dbReference type="GO" id="GO:0005886">
    <property type="term" value="C:plasma membrane"/>
    <property type="evidence" value="ECO:0007669"/>
    <property type="project" value="UniProtKB-SubCell"/>
</dbReference>
<evidence type="ECO:0000259" key="10">
    <source>
        <dbReference type="PROSITE" id="PS51004"/>
    </source>
</evidence>
<dbReference type="Pfam" id="PF01833">
    <property type="entry name" value="TIG"/>
    <property type="match status" value="3"/>
</dbReference>
<dbReference type="Gene3D" id="2.60.40.10">
    <property type="entry name" value="Immunoglobulins"/>
    <property type="match status" value="2"/>
</dbReference>
<dbReference type="InterPro" id="IPR014756">
    <property type="entry name" value="Ig_E-set"/>
</dbReference>
<dbReference type="OrthoDB" id="6141733at2759"/>
<keyword evidence="12" id="KW-1185">Reference proteome</keyword>
<dbReference type="Gene3D" id="1.10.506.10">
    <property type="entry name" value="GTPase Activation - p120gap, domain 1"/>
    <property type="match status" value="1"/>
</dbReference>
<comment type="caution">
    <text evidence="7">Lacks conserved residue(s) required for the propagation of feature annotation.</text>
</comment>
<feature type="chain" id="PRO_5026775055" description="Sema domain-containing protein" evidence="9">
    <location>
        <begin position="26"/>
        <end position="1585"/>
    </location>
</feature>
<dbReference type="InterPro" id="IPR013548">
    <property type="entry name" value="Plexin_cytoplasmic_RasGAP_dom"/>
</dbReference>
<protein>
    <recommendedName>
        <fullName evidence="10">Sema domain-containing protein</fullName>
    </recommendedName>
</protein>
<evidence type="ECO:0000256" key="8">
    <source>
        <dbReference type="SAM" id="Phobius"/>
    </source>
</evidence>
<dbReference type="InterPro" id="IPR008936">
    <property type="entry name" value="Rho_GTPase_activation_prot"/>
</dbReference>
<dbReference type="GO" id="GO:0050772">
    <property type="term" value="P:positive regulation of axonogenesis"/>
    <property type="evidence" value="ECO:0007669"/>
    <property type="project" value="TreeGrafter"/>
</dbReference>
<dbReference type="GO" id="GO:0030334">
    <property type="term" value="P:regulation of cell migration"/>
    <property type="evidence" value="ECO:0007669"/>
    <property type="project" value="TreeGrafter"/>
</dbReference>
<keyword evidence="2" id="KW-1003">Cell membrane</keyword>
<dbReference type="EMBL" id="CACVKT020005018">
    <property type="protein sequence ID" value="CAC5392625.1"/>
    <property type="molecule type" value="Genomic_DNA"/>
</dbReference>
<dbReference type="InterPro" id="IPR015943">
    <property type="entry name" value="WD40/YVTN_repeat-like_dom_sf"/>
</dbReference>
<evidence type="ECO:0000256" key="9">
    <source>
        <dbReference type="SAM" id="SignalP"/>
    </source>
</evidence>